<feature type="domain" description="ER-bound oxygenase mpaB/mpaB'/Rubber oxygenase catalytic" evidence="1">
    <location>
        <begin position="83"/>
        <end position="308"/>
    </location>
</feature>
<dbReference type="EMBL" id="SAWZ01000017">
    <property type="protein sequence ID" value="RXQ98916.1"/>
    <property type="molecule type" value="Genomic_DNA"/>
</dbReference>
<proteinExistence type="predicted"/>
<dbReference type="PANTHER" id="PTHR36151:SF3">
    <property type="entry name" value="ER-BOUND OXYGENASE MPAB_MPAB'_RUBBER OXYGENASE CATALYTIC DOMAIN-CONTAINING PROTEIN"/>
    <property type="match status" value="1"/>
</dbReference>
<name>A0A4Q1JQV1_9GAMM</name>
<accession>A0A4Q1JQV1</accession>
<dbReference type="OrthoDB" id="108890at2"/>
<evidence type="ECO:0000313" key="3">
    <source>
        <dbReference type="Proteomes" id="UP000289784"/>
    </source>
</evidence>
<dbReference type="AlphaFoldDB" id="A0A4Q1JQV1"/>
<protein>
    <submittedName>
        <fullName evidence="2">DUF2236 domain-containing protein</fullName>
    </submittedName>
</protein>
<evidence type="ECO:0000259" key="1">
    <source>
        <dbReference type="Pfam" id="PF09995"/>
    </source>
</evidence>
<comment type="caution">
    <text evidence="2">The sequence shown here is derived from an EMBL/GenBank/DDBJ whole genome shotgun (WGS) entry which is preliminary data.</text>
</comment>
<dbReference type="PANTHER" id="PTHR36151">
    <property type="entry name" value="BLR2777 PROTEIN"/>
    <property type="match status" value="1"/>
</dbReference>
<reference evidence="2 3" key="1">
    <citation type="submission" date="2019-01" db="EMBL/GenBank/DDBJ databases">
        <title>Pseudoxanthomonas composti sp. nov., isolated from compost.</title>
        <authorList>
            <person name="Yang G."/>
        </authorList>
    </citation>
    <scope>NUCLEOTIDE SEQUENCE [LARGE SCALE GENOMIC DNA]</scope>
    <source>
        <strain evidence="2 3">GSS15</strain>
    </source>
</reference>
<dbReference type="Proteomes" id="UP000289784">
    <property type="component" value="Unassembled WGS sequence"/>
</dbReference>
<sequence>MGRARVAGLRRRLSLSHEPWVPSASGPDVTAPGPAKTDVALTPWLARLIRGWVLRAFPRGKSQIDYDTPVGDVGLFGPDSVTWRIHADFPGMLSGGLSALALQTLHPRALAGVYDHSNFREDLVGRLRRTTAFVAGTTYAGHAQAQALIAHVRRIHGQVRGHTEDGQPYAADDPDLLTWVHVTEAHGFLRGYARYCRPVPPALADAYYAEARRVAIALGAHEVPGSVAEVEAYFARVLPQLRCDARSREVLQVLARIRLPVPLPGLSRDLFLGAGLALLPDWATALLGRTRLQRWGDRQCARVLAWLAPMFRLALVDGTYALACRRVGRPVQAMYDWPEQHPPSR</sequence>
<gene>
    <name evidence="2" type="ORF">EPA99_18260</name>
</gene>
<organism evidence="2 3">
    <name type="scientific">Pseudoxanthomonas composti</name>
    <dbReference type="NCBI Taxonomy" id="2137479"/>
    <lineage>
        <taxon>Bacteria</taxon>
        <taxon>Pseudomonadati</taxon>
        <taxon>Pseudomonadota</taxon>
        <taxon>Gammaproteobacteria</taxon>
        <taxon>Lysobacterales</taxon>
        <taxon>Lysobacteraceae</taxon>
        <taxon>Pseudoxanthomonas</taxon>
    </lineage>
</organism>
<dbReference type="GO" id="GO:0016491">
    <property type="term" value="F:oxidoreductase activity"/>
    <property type="evidence" value="ECO:0007669"/>
    <property type="project" value="InterPro"/>
</dbReference>
<keyword evidence="3" id="KW-1185">Reference proteome</keyword>
<dbReference type="InterPro" id="IPR018713">
    <property type="entry name" value="MPAB/Lcp_cat_dom"/>
</dbReference>
<dbReference type="Pfam" id="PF09995">
    <property type="entry name" value="MPAB_Lcp_cat"/>
    <property type="match status" value="1"/>
</dbReference>
<evidence type="ECO:0000313" key="2">
    <source>
        <dbReference type="EMBL" id="RXQ98916.1"/>
    </source>
</evidence>